<protein>
    <recommendedName>
        <fullName evidence="3">DNA-binding protein</fullName>
    </recommendedName>
</protein>
<name>A0A414FTS0_9ACTN</name>
<evidence type="ECO:0000313" key="1">
    <source>
        <dbReference type="EMBL" id="RHD54192.1"/>
    </source>
</evidence>
<evidence type="ECO:0008006" key="3">
    <source>
        <dbReference type="Google" id="ProtNLM"/>
    </source>
</evidence>
<organism evidence="1 2">
    <name type="scientific">Collinsella intestinalis</name>
    <dbReference type="NCBI Taxonomy" id="147207"/>
    <lineage>
        <taxon>Bacteria</taxon>
        <taxon>Bacillati</taxon>
        <taxon>Actinomycetota</taxon>
        <taxon>Coriobacteriia</taxon>
        <taxon>Coriobacteriales</taxon>
        <taxon>Coriobacteriaceae</taxon>
        <taxon>Collinsella</taxon>
    </lineage>
</organism>
<proteinExistence type="predicted"/>
<evidence type="ECO:0000313" key="2">
    <source>
        <dbReference type="Proteomes" id="UP000286050"/>
    </source>
</evidence>
<reference evidence="1 2" key="1">
    <citation type="submission" date="2018-08" db="EMBL/GenBank/DDBJ databases">
        <title>A genome reference for cultivated species of the human gut microbiota.</title>
        <authorList>
            <person name="Zou Y."/>
            <person name="Xue W."/>
            <person name="Luo G."/>
        </authorList>
    </citation>
    <scope>NUCLEOTIDE SEQUENCE [LARGE SCALE GENOMIC DNA]</scope>
    <source>
        <strain evidence="1 2">AM30-5LB</strain>
    </source>
</reference>
<sequence>MKTAMLTVDEVSAALGMSRGYAYKLIHRLNEEQEARGVLTIPGRVSREYFEARMFDRPVAKGGATHVG</sequence>
<comment type="caution">
    <text evidence="1">The sequence shown here is derived from an EMBL/GenBank/DDBJ whole genome shotgun (WGS) entry which is preliminary data.</text>
</comment>
<gene>
    <name evidence="1" type="ORF">DW787_07995</name>
</gene>
<dbReference type="EMBL" id="QSJI01000012">
    <property type="protein sequence ID" value="RHD54192.1"/>
    <property type="molecule type" value="Genomic_DNA"/>
</dbReference>
<accession>A0A414FTS0</accession>
<dbReference type="Proteomes" id="UP000286050">
    <property type="component" value="Unassembled WGS sequence"/>
</dbReference>
<dbReference type="RefSeq" id="WP_118272387.1">
    <property type="nucleotide sequence ID" value="NZ_QSJI01000012.1"/>
</dbReference>
<dbReference type="AlphaFoldDB" id="A0A414FTS0"/>